<organism evidence="2 3">
    <name type="scientific">Gossypium australe</name>
    <dbReference type="NCBI Taxonomy" id="47621"/>
    <lineage>
        <taxon>Eukaryota</taxon>
        <taxon>Viridiplantae</taxon>
        <taxon>Streptophyta</taxon>
        <taxon>Embryophyta</taxon>
        <taxon>Tracheophyta</taxon>
        <taxon>Spermatophyta</taxon>
        <taxon>Magnoliopsida</taxon>
        <taxon>eudicotyledons</taxon>
        <taxon>Gunneridae</taxon>
        <taxon>Pentapetalae</taxon>
        <taxon>rosids</taxon>
        <taxon>malvids</taxon>
        <taxon>Malvales</taxon>
        <taxon>Malvaceae</taxon>
        <taxon>Malvoideae</taxon>
        <taxon>Gossypium</taxon>
    </lineage>
</organism>
<dbReference type="InterPro" id="IPR043128">
    <property type="entry name" value="Rev_trsase/Diguanyl_cyclase"/>
</dbReference>
<dbReference type="InterPro" id="IPR043502">
    <property type="entry name" value="DNA/RNA_pol_sf"/>
</dbReference>
<feature type="domain" description="Reverse transcriptase" evidence="1">
    <location>
        <begin position="137"/>
        <end position="288"/>
    </location>
</feature>
<dbReference type="PANTHER" id="PTHR24559">
    <property type="entry name" value="TRANSPOSON TY3-I GAG-POL POLYPROTEIN"/>
    <property type="match status" value="1"/>
</dbReference>
<keyword evidence="3" id="KW-1185">Reference proteome</keyword>
<dbReference type="Proteomes" id="UP000325315">
    <property type="component" value="Unassembled WGS sequence"/>
</dbReference>
<dbReference type="InterPro" id="IPR021109">
    <property type="entry name" value="Peptidase_aspartic_dom_sf"/>
</dbReference>
<comment type="caution">
    <text evidence="2">The sequence shown here is derived from an EMBL/GenBank/DDBJ whole genome shotgun (WGS) entry which is preliminary data.</text>
</comment>
<dbReference type="PROSITE" id="PS50878">
    <property type="entry name" value="RT_POL"/>
    <property type="match status" value="1"/>
</dbReference>
<dbReference type="PANTHER" id="PTHR24559:SF444">
    <property type="entry name" value="REVERSE TRANSCRIPTASE DOMAIN-CONTAINING PROTEIN"/>
    <property type="match status" value="1"/>
</dbReference>
<proteinExistence type="predicted"/>
<dbReference type="Pfam" id="PF08284">
    <property type="entry name" value="RVP_2"/>
    <property type="match status" value="1"/>
</dbReference>
<dbReference type="Gene3D" id="2.40.70.10">
    <property type="entry name" value="Acid Proteases"/>
    <property type="match status" value="1"/>
</dbReference>
<accession>A0A5B6VUZ4</accession>
<evidence type="ECO:0000259" key="1">
    <source>
        <dbReference type="PROSITE" id="PS50878"/>
    </source>
</evidence>
<dbReference type="InterPro" id="IPR000477">
    <property type="entry name" value="RT_dom"/>
</dbReference>
<reference evidence="3" key="1">
    <citation type="journal article" date="2019" name="Plant Biotechnol. J.">
        <title>Genome sequencing of the Australian wild diploid species Gossypium australe highlights disease resistance and delayed gland morphogenesis.</title>
        <authorList>
            <person name="Cai Y."/>
            <person name="Cai X."/>
            <person name="Wang Q."/>
            <person name="Wang P."/>
            <person name="Zhang Y."/>
            <person name="Cai C."/>
            <person name="Xu Y."/>
            <person name="Wang K."/>
            <person name="Zhou Z."/>
            <person name="Wang C."/>
            <person name="Geng S."/>
            <person name="Li B."/>
            <person name="Dong Q."/>
            <person name="Hou Y."/>
            <person name="Wang H."/>
            <person name="Ai P."/>
            <person name="Liu Z."/>
            <person name="Yi F."/>
            <person name="Sun M."/>
            <person name="An G."/>
            <person name="Cheng J."/>
            <person name="Zhang Y."/>
            <person name="Shi Q."/>
            <person name="Xie Y."/>
            <person name="Shi X."/>
            <person name="Chang Y."/>
            <person name="Huang F."/>
            <person name="Chen Y."/>
            <person name="Hong S."/>
            <person name="Mi L."/>
            <person name="Sun Q."/>
            <person name="Zhang L."/>
            <person name="Zhou B."/>
            <person name="Peng R."/>
            <person name="Zhang X."/>
            <person name="Liu F."/>
        </authorList>
    </citation>
    <scope>NUCLEOTIDE SEQUENCE [LARGE SCALE GENOMIC DNA]</scope>
    <source>
        <strain evidence="3">cv. PA1801</strain>
    </source>
</reference>
<sequence>MQELSFNDSGYCFLADLMLLPFDEFDVILGMDWLTLHDAIVNCRRKIIELKCQNNEILLIESNESNKLLVVISSILAQRYVRKGCEVYLAYILDTKVSESKIESVPVACEYPDVFPEELPALPPIREVEFTIELVQGTSPIYIAPYRMAPTELKAQLQELADRGFARPILFVKKKDGSMRMCIDRQLNKVTIKNKYPLPRIDDLFDLLKGTTVFLNIYFRSGYYQLRVKDLDVLKTTFRIRYGHYEFLVMPFGLTNSPGIFMDLMNQIFRPYLNRFVVVFIDDILIYS</sequence>
<protein>
    <submittedName>
        <fullName evidence="2">DNA/RNA polymerases superfamily protein</fullName>
    </submittedName>
</protein>
<dbReference type="Pfam" id="PF00078">
    <property type="entry name" value="RVT_1"/>
    <property type="match status" value="1"/>
</dbReference>
<dbReference type="Gene3D" id="3.10.10.10">
    <property type="entry name" value="HIV Type 1 Reverse Transcriptase, subunit A, domain 1"/>
    <property type="match status" value="1"/>
</dbReference>
<evidence type="ECO:0000313" key="2">
    <source>
        <dbReference type="EMBL" id="KAA3472742.1"/>
    </source>
</evidence>
<dbReference type="OrthoDB" id="1705436at2759"/>
<dbReference type="SUPFAM" id="SSF56672">
    <property type="entry name" value="DNA/RNA polymerases"/>
    <property type="match status" value="1"/>
</dbReference>
<name>A0A5B6VUZ4_9ROSI</name>
<dbReference type="CDD" id="cd01647">
    <property type="entry name" value="RT_LTR"/>
    <property type="match status" value="1"/>
</dbReference>
<dbReference type="InterPro" id="IPR053134">
    <property type="entry name" value="RNA-dir_DNA_polymerase"/>
</dbReference>
<dbReference type="Gene3D" id="3.30.70.270">
    <property type="match status" value="1"/>
</dbReference>
<dbReference type="EMBL" id="SMMG02000005">
    <property type="protein sequence ID" value="KAA3472742.1"/>
    <property type="molecule type" value="Genomic_DNA"/>
</dbReference>
<gene>
    <name evidence="2" type="ORF">EPI10_023193</name>
</gene>
<dbReference type="AlphaFoldDB" id="A0A5B6VUZ4"/>
<evidence type="ECO:0000313" key="3">
    <source>
        <dbReference type="Proteomes" id="UP000325315"/>
    </source>
</evidence>